<reference evidence="2" key="1">
    <citation type="journal article" date="2012" name="Science">
        <title>Fermentation, hydrogen, and sulfur metabolism in multiple uncultivated bacterial phyla.</title>
        <authorList>
            <person name="Wrighton K.C."/>
            <person name="Thomas B.C."/>
            <person name="Sharon I."/>
            <person name="Miller C.S."/>
            <person name="Castelle C.J."/>
            <person name="VerBerkmoes N.C."/>
            <person name="Wilkins M.J."/>
            <person name="Hettich R.L."/>
            <person name="Lipton M.S."/>
            <person name="Williams K.H."/>
            <person name="Long P.E."/>
            <person name="Banfield J.F."/>
        </authorList>
    </citation>
    <scope>NUCLEOTIDE SEQUENCE [LARGE SCALE GENOMIC DNA]</scope>
</reference>
<name>K2FAQ3_9BACT</name>
<dbReference type="AlphaFoldDB" id="K2FAQ3"/>
<proteinExistence type="predicted"/>
<dbReference type="InterPro" id="IPR025309">
    <property type="entry name" value="KTSC_dom"/>
</dbReference>
<feature type="domain" description="KTSC" evidence="1">
    <location>
        <begin position="9"/>
        <end position="66"/>
    </location>
</feature>
<dbReference type="EMBL" id="AMFJ01000360">
    <property type="protein sequence ID" value="EKE28186.1"/>
    <property type="molecule type" value="Genomic_DNA"/>
</dbReference>
<organism evidence="2">
    <name type="scientific">uncultured bacterium</name>
    <name type="common">gcode 4</name>
    <dbReference type="NCBI Taxonomy" id="1234023"/>
    <lineage>
        <taxon>Bacteria</taxon>
        <taxon>environmental samples</taxon>
    </lineage>
</organism>
<sequence>MEIEMIAVSSSNIESIWYDSKTETLHVLFLNWTKYEYKGVPETIYEQLMKAPSHGSFLNREIKWKYPYEKIW</sequence>
<evidence type="ECO:0000313" key="2">
    <source>
        <dbReference type="EMBL" id="EKE28186.1"/>
    </source>
</evidence>
<accession>K2FAQ3</accession>
<protein>
    <recommendedName>
        <fullName evidence="1">KTSC domain-containing protein</fullName>
    </recommendedName>
</protein>
<evidence type="ECO:0000259" key="1">
    <source>
        <dbReference type="Pfam" id="PF13619"/>
    </source>
</evidence>
<gene>
    <name evidence="2" type="ORF">ACD_3C00086G0030</name>
</gene>
<comment type="caution">
    <text evidence="2">The sequence shown here is derived from an EMBL/GenBank/DDBJ whole genome shotgun (WGS) entry which is preliminary data.</text>
</comment>
<dbReference type="Pfam" id="PF13619">
    <property type="entry name" value="KTSC"/>
    <property type="match status" value="1"/>
</dbReference>